<dbReference type="Proteomes" id="UP000559598">
    <property type="component" value="Unassembled WGS sequence"/>
</dbReference>
<name>A0A840DQ61_9BACL</name>
<organism evidence="1 2">
    <name type="scientific">Anoxybacteroides voinovskiense</name>
    <dbReference type="NCBI Taxonomy" id="230470"/>
    <lineage>
        <taxon>Bacteria</taxon>
        <taxon>Bacillati</taxon>
        <taxon>Bacillota</taxon>
        <taxon>Bacilli</taxon>
        <taxon>Bacillales</taxon>
        <taxon>Anoxybacillaceae</taxon>
        <taxon>Anoxybacteroides</taxon>
    </lineage>
</organism>
<keyword evidence="2" id="KW-1185">Reference proteome</keyword>
<dbReference type="EMBL" id="JACIDE010000007">
    <property type="protein sequence ID" value="MBB4073662.1"/>
    <property type="molecule type" value="Genomic_DNA"/>
</dbReference>
<accession>A0A840DQ61</accession>
<sequence length="94" mass="11219">MFSVEFPFSVQDLLQTTISLIQSTGPFLLLGIAFIFAPRLGSLITDLFRDDSYIRMELRNRKHQRYWRKELMKMNPEERALYIDPSHPKSKKWL</sequence>
<reference evidence="1 2" key="1">
    <citation type="submission" date="2020-08" db="EMBL/GenBank/DDBJ databases">
        <title>Genomic Encyclopedia of Type Strains, Phase IV (KMG-IV): sequencing the most valuable type-strain genomes for metagenomic binning, comparative biology and taxonomic classification.</title>
        <authorList>
            <person name="Goeker M."/>
        </authorList>
    </citation>
    <scope>NUCLEOTIDE SEQUENCE [LARGE SCALE GENOMIC DNA]</scope>
    <source>
        <strain evidence="1 2">DSM 17075</strain>
    </source>
</reference>
<protein>
    <submittedName>
        <fullName evidence="1">Uncharacterized protein</fullName>
    </submittedName>
</protein>
<proteinExistence type="predicted"/>
<comment type="caution">
    <text evidence="1">The sequence shown here is derived from an EMBL/GenBank/DDBJ whole genome shotgun (WGS) entry which is preliminary data.</text>
</comment>
<gene>
    <name evidence="1" type="ORF">GGR02_001424</name>
</gene>
<evidence type="ECO:0000313" key="2">
    <source>
        <dbReference type="Proteomes" id="UP000559598"/>
    </source>
</evidence>
<dbReference type="AlphaFoldDB" id="A0A840DQ61"/>
<evidence type="ECO:0000313" key="1">
    <source>
        <dbReference type="EMBL" id="MBB4073662.1"/>
    </source>
</evidence>